<dbReference type="Gene3D" id="3.40.1810.10">
    <property type="entry name" value="Transcription factor, MADS-box"/>
    <property type="match status" value="1"/>
</dbReference>
<dbReference type="InterPro" id="IPR002100">
    <property type="entry name" value="TF_MADSbox"/>
</dbReference>
<dbReference type="PROSITE" id="PS50066">
    <property type="entry name" value="MADS_BOX_2"/>
    <property type="match status" value="1"/>
</dbReference>
<evidence type="ECO:0000259" key="6">
    <source>
        <dbReference type="PROSITE" id="PS50066"/>
    </source>
</evidence>
<dbReference type="AlphaFoldDB" id="A0A5J5AMU1"/>
<evidence type="ECO:0000256" key="4">
    <source>
        <dbReference type="ARBA" id="ARBA00023163"/>
    </source>
</evidence>
<evidence type="ECO:0000256" key="3">
    <source>
        <dbReference type="ARBA" id="ARBA00023125"/>
    </source>
</evidence>
<keyword evidence="3" id="KW-0238">DNA-binding</keyword>
<evidence type="ECO:0000256" key="2">
    <source>
        <dbReference type="ARBA" id="ARBA00023015"/>
    </source>
</evidence>
<dbReference type="PRINTS" id="PR00404">
    <property type="entry name" value="MADSDOMAIN"/>
</dbReference>
<dbReference type="EMBL" id="CM018043">
    <property type="protein sequence ID" value="KAA8530996.1"/>
    <property type="molecule type" value="Genomic_DNA"/>
</dbReference>
<sequence>MGRAKLSMELISNKKARHVTYEKRKKGLKKKIYEFTTLCGVEACMIVYGPKLDDRPIEPEIWPTDRNEVQLVINSYKKQSTDDRKKRTVDLSNFFEDRRRKLEDSVVKLRKKNDEAKFPTWDDRYNDLSEEQLRELGAILEIKHEAVKLKIEFIKGNQRLTALGLVRRRSMQLEALQEQPFTSLTPLNADVPVHYPLDQGLPFDQANSMANPMMMMLMNDHSCSQQGRASSSKALYAPTLNGPVYYDRMRYYDPIQPMASYMQYPVVTNAASQLHASQTDGYYEVGDFLMKDQKLN</sequence>
<evidence type="ECO:0000256" key="5">
    <source>
        <dbReference type="ARBA" id="ARBA00023242"/>
    </source>
</evidence>
<dbReference type="Pfam" id="PF00319">
    <property type="entry name" value="SRF-TF"/>
    <property type="match status" value="1"/>
</dbReference>
<dbReference type="GO" id="GO:0000981">
    <property type="term" value="F:DNA-binding transcription factor activity, RNA polymerase II-specific"/>
    <property type="evidence" value="ECO:0007669"/>
    <property type="project" value="TreeGrafter"/>
</dbReference>
<proteinExistence type="predicted"/>
<feature type="domain" description="MADS-box" evidence="6">
    <location>
        <begin position="1"/>
        <end position="51"/>
    </location>
</feature>
<evidence type="ECO:0000313" key="7">
    <source>
        <dbReference type="EMBL" id="KAA8530996.1"/>
    </source>
</evidence>
<accession>A0A5J5AMU1</accession>
<reference evidence="7 8" key="1">
    <citation type="submission" date="2019-09" db="EMBL/GenBank/DDBJ databases">
        <title>A chromosome-level genome assembly of the Chinese tupelo Nyssa sinensis.</title>
        <authorList>
            <person name="Yang X."/>
            <person name="Kang M."/>
            <person name="Yang Y."/>
            <person name="Xiong H."/>
            <person name="Wang M."/>
            <person name="Zhang Z."/>
            <person name="Wang Z."/>
            <person name="Wu H."/>
            <person name="Ma T."/>
            <person name="Liu J."/>
            <person name="Xi Z."/>
        </authorList>
    </citation>
    <scope>NUCLEOTIDE SEQUENCE [LARGE SCALE GENOMIC DNA]</scope>
    <source>
        <strain evidence="7">J267</strain>
        <tissue evidence="7">Leaf</tissue>
    </source>
</reference>
<dbReference type="InterPro" id="IPR036879">
    <property type="entry name" value="TF_MADSbox_sf"/>
</dbReference>
<name>A0A5J5AMU1_9ASTE</name>
<dbReference type="GO" id="GO:0046983">
    <property type="term" value="F:protein dimerization activity"/>
    <property type="evidence" value="ECO:0007669"/>
    <property type="project" value="InterPro"/>
</dbReference>
<keyword evidence="2" id="KW-0805">Transcription regulation</keyword>
<evidence type="ECO:0000313" key="8">
    <source>
        <dbReference type="Proteomes" id="UP000325577"/>
    </source>
</evidence>
<organism evidence="7 8">
    <name type="scientific">Nyssa sinensis</name>
    <dbReference type="NCBI Taxonomy" id="561372"/>
    <lineage>
        <taxon>Eukaryota</taxon>
        <taxon>Viridiplantae</taxon>
        <taxon>Streptophyta</taxon>
        <taxon>Embryophyta</taxon>
        <taxon>Tracheophyta</taxon>
        <taxon>Spermatophyta</taxon>
        <taxon>Magnoliopsida</taxon>
        <taxon>eudicotyledons</taxon>
        <taxon>Gunneridae</taxon>
        <taxon>Pentapetalae</taxon>
        <taxon>asterids</taxon>
        <taxon>Cornales</taxon>
        <taxon>Nyssaceae</taxon>
        <taxon>Nyssa</taxon>
    </lineage>
</organism>
<dbReference type="GO" id="GO:0000978">
    <property type="term" value="F:RNA polymerase II cis-regulatory region sequence-specific DNA binding"/>
    <property type="evidence" value="ECO:0007669"/>
    <property type="project" value="TreeGrafter"/>
</dbReference>
<dbReference type="Proteomes" id="UP000325577">
    <property type="component" value="Linkage Group LG2"/>
</dbReference>
<gene>
    <name evidence="7" type="ORF">F0562_005714</name>
</gene>
<dbReference type="PANTHER" id="PTHR11945:SF176">
    <property type="entry name" value="MADS-BOX TRANSCRIPTION FACTOR FAMILY PROTEIN"/>
    <property type="match status" value="1"/>
</dbReference>
<dbReference type="PANTHER" id="PTHR11945">
    <property type="entry name" value="MADS BOX PROTEIN"/>
    <property type="match status" value="1"/>
</dbReference>
<keyword evidence="4" id="KW-0804">Transcription</keyword>
<dbReference type="GO" id="GO:0005634">
    <property type="term" value="C:nucleus"/>
    <property type="evidence" value="ECO:0007669"/>
    <property type="project" value="UniProtKB-SubCell"/>
</dbReference>
<protein>
    <recommendedName>
        <fullName evidence="6">MADS-box domain-containing protein</fullName>
    </recommendedName>
</protein>
<evidence type="ECO:0000256" key="1">
    <source>
        <dbReference type="ARBA" id="ARBA00004123"/>
    </source>
</evidence>
<keyword evidence="8" id="KW-1185">Reference proteome</keyword>
<keyword evidence="5" id="KW-0539">Nucleus</keyword>
<dbReference type="SMART" id="SM00432">
    <property type="entry name" value="MADS"/>
    <property type="match status" value="1"/>
</dbReference>
<dbReference type="SUPFAM" id="SSF55455">
    <property type="entry name" value="SRF-like"/>
    <property type="match status" value="1"/>
</dbReference>
<comment type="subcellular location">
    <subcellularLocation>
        <location evidence="1">Nucleus</location>
    </subcellularLocation>
</comment>
<dbReference type="OrthoDB" id="601557at2759"/>